<dbReference type="EMBL" id="JAPFFI010000005">
    <property type="protein sequence ID" value="KAJ6394016.1"/>
    <property type="molecule type" value="Genomic_DNA"/>
</dbReference>
<comment type="caution">
    <text evidence="1">The sequence shown here is derived from an EMBL/GenBank/DDBJ whole genome shotgun (WGS) entry which is preliminary data.</text>
</comment>
<proteinExistence type="predicted"/>
<protein>
    <recommendedName>
        <fullName evidence="3">HNH domain-containing protein</fullName>
    </recommendedName>
</protein>
<sequence>MKLFIIQYLCQYRKQMRNFCCFRCRKRAHMILQSCMRGPFILQIVHLYFGRHIHAHAPKKNLKICWACHEQLGDQISSQLLFTCGGTPDS</sequence>
<name>A0ABQ9C7N0_9ROSI</name>
<organism evidence="1 2">
    <name type="scientific">Salix suchowensis</name>
    <dbReference type="NCBI Taxonomy" id="1278906"/>
    <lineage>
        <taxon>Eukaryota</taxon>
        <taxon>Viridiplantae</taxon>
        <taxon>Streptophyta</taxon>
        <taxon>Embryophyta</taxon>
        <taxon>Tracheophyta</taxon>
        <taxon>Spermatophyta</taxon>
        <taxon>Magnoliopsida</taxon>
        <taxon>eudicotyledons</taxon>
        <taxon>Gunneridae</taxon>
        <taxon>Pentapetalae</taxon>
        <taxon>rosids</taxon>
        <taxon>fabids</taxon>
        <taxon>Malpighiales</taxon>
        <taxon>Salicaceae</taxon>
        <taxon>Saliceae</taxon>
        <taxon>Salix</taxon>
    </lineage>
</organism>
<reference evidence="1" key="2">
    <citation type="journal article" date="2023" name="Int. J. Mol. Sci.">
        <title>De Novo Assembly and Annotation of 11 Diverse Shrub Willow (Salix) Genomes Reveals Novel Gene Organization in Sex-Linked Regions.</title>
        <authorList>
            <person name="Hyden B."/>
            <person name="Feng K."/>
            <person name="Yates T.B."/>
            <person name="Jawdy S."/>
            <person name="Cereghino C."/>
            <person name="Smart L.B."/>
            <person name="Muchero W."/>
        </authorList>
    </citation>
    <scope>NUCLEOTIDE SEQUENCE</scope>
    <source>
        <tissue evidence="1">Shoot tip</tissue>
    </source>
</reference>
<gene>
    <name evidence="1" type="ORF">OIU77_023282</name>
</gene>
<dbReference type="Proteomes" id="UP001141253">
    <property type="component" value="Chromosome 1"/>
</dbReference>
<reference evidence="1" key="1">
    <citation type="submission" date="2022-10" db="EMBL/GenBank/DDBJ databases">
        <authorList>
            <person name="Hyden B.L."/>
            <person name="Feng K."/>
            <person name="Yates T."/>
            <person name="Jawdy S."/>
            <person name="Smart L.B."/>
            <person name="Muchero W."/>
        </authorList>
    </citation>
    <scope>NUCLEOTIDE SEQUENCE</scope>
    <source>
        <tissue evidence="1">Shoot tip</tissue>
    </source>
</reference>
<evidence type="ECO:0000313" key="1">
    <source>
        <dbReference type="EMBL" id="KAJ6394016.1"/>
    </source>
</evidence>
<keyword evidence="2" id="KW-1185">Reference proteome</keyword>
<evidence type="ECO:0008006" key="3">
    <source>
        <dbReference type="Google" id="ProtNLM"/>
    </source>
</evidence>
<accession>A0ABQ9C7N0</accession>
<evidence type="ECO:0000313" key="2">
    <source>
        <dbReference type="Proteomes" id="UP001141253"/>
    </source>
</evidence>